<reference evidence="2" key="1">
    <citation type="submission" date="2018-04" db="EMBL/GenBank/DDBJ databases">
        <authorList>
            <person name="Cornet L."/>
        </authorList>
    </citation>
    <scope>NUCLEOTIDE SEQUENCE [LARGE SCALE GENOMIC DNA]</scope>
</reference>
<dbReference type="Proteomes" id="UP000249354">
    <property type="component" value="Unassembled WGS sequence"/>
</dbReference>
<name>A0A2W4U3X6_9CYAN</name>
<sequence length="109" mass="12556">MKMQMLKQEVYNLTQTLNTRQLKKERPDLAAGRDLRYKAQWAEILENLKALRAEGQDISLADLQASEKMLKQSLAKVGRLSGLSSQAIETDWQRIKLEAQFSDIHIEEL</sequence>
<comment type="caution">
    <text evidence="1">The sequence shown here is derived from an EMBL/GenBank/DDBJ whole genome shotgun (WGS) entry which is preliminary data.</text>
</comment>
<dbReference type="AlphaFoldDB" id="A0A2W4U3X6"/>
<proteinExistence type="predicted"/>
<evidence type="ECO:0000313" key="1">
    <source>
        <dbReference type="EMBL" id="PZO15653.1"/>
    </source>
</evidence>
<reference evidence="1 2" key="2">
    <citation type="submission" date="2018-06" db="EMBL/GenBank/DDBJ databases">
        <title>Metagenomic assembly of (sub)arctic Cyanobacteria and their associated microbiome from non-axenic cultures.</title>
        <authorList>
            <person name="Baurain D."/>
        </authorList>
    </citation>
    <scope>NUCLEOTIDE SEQUENCE [LARGE SCALE GENOMIC DNA]</scope>
    <source>
        <strain evidence="1">ULC129bin1</strain>
    </source>
</reference>
<accession>A0A2W4U3X6</accession>
<evidence type="ECO:0000313" key="2">
    <source>
        <dbReference type="Proteomes" id="UP000249354"/>
    </source>
</evidence>
<organism evidence="1 2">
    <name type="scientific">Leptolyngbya foveolarum</name>
    <dbReference type="NCBI Taxonomy" id="47253"/>
    <lineage>
        <taxon>Bacteria</taxon>
        <taxon>Bacillati</taxon>
        <taxon>Cyanobacteriota</taxon>
        <taxon>Cyanophyceae</taxon>
        <taxon>Leptolyngbyales</taxon>
        <taxon>Leptolyngbyaceae</taxon>
        <taxon>Leptolyngbya group</taxon>
        <taxon>Leptolyngbya</taxon>
    </lineage>
</organism>
<gene>
    <name evidence="1" type="ORF">DCF25_13395</name>
</gene>
<protein>
    <submittedName>
        <fullName evidence="1">Uncharacterized protein</fullName>
    </submittedName>
</protein>
<dbReference type="EMBL" id="QBMC01000090">
    <property type="protein sequence ID" value="PZO15653.1"/>
    <property type="molecule type" value="Genomic_DNA"/>
</dbReference>